<keyword evidence="3" id="KW-1185">Reference proteome</keyword>
<evidence type="ECO:0008006" key="4">
    <source>
        <dbReference type="Google" id="ProtNLM"/>
    </source>
</evidence>
<evidence type="ECO:0000313" key="2">
    <source>
        <dbReference type="EMBL" id="ORY69713.1"/>
    </source>
</evidence>
<reference evidence="2 3" key="1">
    <citation type="submission" date="2016-07" db="EMBL/GenBank/DDBJ databases">
        <title>Pervasive Adenine N6-methylation of Active Genes in Fungi.</title>
        <authorList>
            <consortium name="DOE Joint Genome Institute"/>
            <person name="Mondo S.J."/>
            <person name="Dannebaum R.O."/>
            <person name="Kuo R.C."/>
            <person name="Labutti K."/>
            <person name="Haridas S."/>
            <person name="Kuo A."/>
            <person name="Salamov A."/>
            <person name="Ahrendt S.R."/>
            <person name="Lipzen A."/>
            <person name="Sullivan W."/>
            <person name="Andreopoulos W.B."/>
            <person name="Clum A."/>
            <person name="Lindquist E."/>
            <person name="Daum C."/>
            <person name="Ramamoorthy G.K."/>
            <person name="Gryganskyi A."/>
            <person name="Culley D."/>
            <person name="Magnuson J.K."/>
            <person name="James T.Y."/>
            <person name="O'Malley M.A."/>
            <person name="Stajich J.E."/>
            <person name="Spatafora J.W."/>
            <person name="Visel A."/>
            <person name="Grigoriev I.V."/>
        </authorList>
    </citation>
    <scope>NUCLEOTIDE SEQUENCE [LARGE SCALE GENOMIC DNA]</scope>
    <source>
        <strain evidence="2 3">CBS 129021</strain>
    </source>
</reference>
<dbReference type="InParanoid" id="A0A1Y2EDQ6"/>
<organism evidence="2 3">
    <name type="scientific">Pseudomassariella vexata</name>
    <dbReference type="NCBI Taxonomy" id="1141098"/>
    <lineage>
        <taxon>Eukaryota</taxon>
        <taxon>Fungi</taxon>
        <taxon>Dikarya</taxon>
        <taxon>Ascomycota</taxon>
        <taxon>Pezizomycotina</taxon>
        <taxon>Sordariomycetes</taxon>
        <taxon>Xylariomycetidae</taxon>
        <taxon>Amphisphaeriales</taxon>
        <taxon>Pseudomassariaceae</taxon>
        <taxon>Pseudomassariella</taxon>
    </lineage>
</organism>
<accession>A0A1Y2EDQ6</accession>
<dbReference type="EMBL" id="MCFJ01000002">
    <property type="protein sequence ID" value="ORY69713.1"/>
    <property type="molecule type" value="Genomic_DNA"/>
</dbReference>
<dbReference type="Proteomes" id="UP000193689">
    <property type="component" value="Unassembled WGS sequence"/>
</dbReference>
<feature type="signal peptide" evidence="1">
    <location>
        <begin position="1"/>
        <end position="18"/>
    </location>
</feature>
<proteinExistence type="predicted"/>
<gene>
    <name evidence="2" type="ORF">BCR38DRAFT_90813</name>
</gene>
<keyword evidence="1" id="KW-0732">Signal</keyword>
<name>A0A1Y2EDQ6_9PEZI</name>
<dbReference type="GeneID" id="63781968"/>
<dbReference type="RefSeq" id="XP_040719663.1">
    <property type="nucleotide sequence ID" value="XM_040865756.1"/>
</dbReference>
<protein>
    <recommendedName>
        <fullName evidence="4">Secreted protein</fullName>
    </recommendedName>
</protein>
<evidence type="ECO:0000313" key="3">
    <source>
        <dbReference type="Proteomes" id="UP000193689"/>
    </source>
</evidence>
<sequence>MILSISFFFWFFLGQCLASERLFLRNHNRQLGHGLIPFSPLNMAGTGWISDLHLQQGRSLSHGRPGFLPVLRFKIRGISSNAHPPTPGSDRDRHILVFWIPKFVFIWHTYGIKRLSLEKIPPNRDPGRQTLRSACSLQVSFSFPRPWFHDRRVNG</sequence>
<comment type="caution">
    <text evidence="2">The sequence shown here is derived from an EMBL/GenBank/DDBJ whole genome shotgun (WGS) entry which is preliminary data.</text>
</comment>
<evidence type="ECO:0000256" key="1">
    <source>
        <dbReference type="SAM" id="SignalP"/>
    </source>
</evidence>
<dbReference type="AlphaFoldDB" id="A0A1Y2EDQ6"/>
<feature type="chain" id="PRO_5013141573" description="Secreted protein" evidence="1">
    <location>
        <begin position="19"/>
        <end position="155"/>
    </location>
</feature>